<comment type="caution">
    <text evidence="1">The sequence shown here is derived from an EMBL/GenBank/DDBJ whole genome shotgun (WGS) entry which is preliminary data.</text>
</comment>
<evidence type="ECO:0000313" key="1">
    <source>
        <dbReference type="EMBL" id="EIT80461.1"/>
    </source>
</evidence>
<reference evidence="2" key="2">
    <citation type="submission" date="2012-06" db="EMBL/GenBank/DDBJ databases">
        <title>Comparative genomic analyses of Aspergillus oryzae 3.042 and A. oryzae RIB40 for soy-sauce fermentation.</title>
        <authorList>
            <person name="Zhao G."/>
            <person name="Hou L."/>
            <person name="Wang C."/>
            <person name="Cao X."/>
        </authorList>
    </citation>
    <scope>NUCLEOTIDE SEQUENCE [LARGE SCALE GENOMIC DNA]</scope>
    <source>
        <strain evidence="2">3.042</strain>
    </source>
</reference>
<dbReference type="EMBL" id="AKHY01000113">
    <property type="protein sequence ID" value="EIT80461.1"/>
    <property type="molecule type" value="Genomic_DNA"/>
</dbReference>
<reference evidence="1 2" key="1">
    <citation type="journal article" date="2012" name="Eukaryot. Cell">
        <title>Draft genome sequence of Aspergillus oryzae strain 3.042.</title>
        <authorList>
            <person name="Zhao G."/>
            <person name="Yao Y."/>
            <person name="Qi W."/>
            <person name="Wang C."/>
            <person name="Hou L."/>
            <person name="Zeng B."/>
            <person name="Cao X."/>
        </authorList>
    </citation>
    <scope>NUCLEOTIDE SEQUENCE [LARGE SCALE GENOMIC DNA]</scope>
    <source>
        <strain evidence="1 2">3.042</strain>
    </source>
</reference>
<dbReference type="HOGENOM" id="CLU_1805772_0_0_1"/>
<evidence type="ECO:0000313" key="2">
    <source>
        <dbReference type="Proteomes" id="UP000002812"/>
    </source>
</evidence>
<gene>
    <name evidence="1" type="ORF">Ao3042_02770</name>
</gene>
<proteinExistence type="predicted"/>
<protein>
    <submittedName>
        <fullName evidence="1">Uncharacterized protein</fullName>
    </submittedName>
</protein>
<dbReference type="Proteomes" id="UP000002812">
    <property type="component" value="Unassembled WGS sequence"/>
</dbReference>
<sequence>MSDWLPRFEILVFGAKKNVAFSLKLVDFIHFGELPTMQQLSLFIMIIINPARPLYTITSFLPQFSSRNWVPPTHLLSGHPSHFPKVDTTSPTSIPIASDLTAKRPSAVAQLPRHQAQVNSPDDTEYTTNQQSLICWDDSKIQD</sequence>
<dbReference type="AlphaFoldDB" id="I8IMT2"/>
<name>I8IMT2_ASPO3</name>
<organism evidence="1 2">
    <name type="scientific">Aspergillus oryzae (strain 3.042)</name>
    <name type="common">Yellow koji mold</name>
    <dbReference type="NCBI Taxonomy" id="1160506"/>
    <lineage>
        <taxon>Eukaryota</taxon>
        <taxon>Fungi</taxon>
        <taxon>Dikarya</taxon>
        <taxon>Ascomycota</taxon>
        <taxon>Pezizomycotina</taxon>
        <taxon>Eurotiomycetes</taxon>
        <taxon>Eurotiomycetidae</taxon>
        <taxon>Eurotiales</taxon>
        <taxon>Aspergillaceae</taxon>
        <taxon>Aspergillus</taxon>
        <taxon>Aspergillus subgen. Circumdati</taxon>
    </lineage>
</organism>
<accession>I8IMT2</accession>